<organism evidence="3 4">
    <name type="scientific">Phycisphaera mikurensis (strain NBRC 102666 / KCTC 22515 / FYK2301M01)</name>
    <dbReference type="NCBI Taxonomy" id="1142394"/>
    <lineage>
        <taxon>Bacteria</taxon>
        <taxon>Pseudomonadati</taxon>
        <taxon>Planctomycetota</taxon>
        <taxon>Phycisphaerae</taxon>
        <taxon>Phycisphaerales</taxon>
        <taxon>Phycisphaeraceae</taxon>
        <taxon>Phycisphaera</taxon>
    </lineage>
</organism>
<dbReference type="EMBL" id="AP012339">
    <property type="protein sequence ID" value="BAM05392.1"/>
    <property type="molecule type" value="Genomic_DNA"/>
</dbReference>
<feature type="signal peptide" evidence="2">
    <location>
        <begin position="1"/>
        <end position="35"/>
    </location>
</feature>
<evidence type="ECO:0000256" key="1">
    <source>
        <dbReference type="SAM" id="MobiDB-lite"/>
    </source>
</evidence>
<evidence type="ECO:0000313" key="4">
    <source>
        <dbReference type="Proteomes" id="UP000007881"/>
    </source>
</evidence>
<feature type="chain" id="PRO_5003629789" evidence="2">
    <location>
        <begin position="36"/>
        <end position="139"/>
    </location>
</feature>
<sequence>MLFTLSDTPAHAARWLLAAAVAFASLGLCPCPAPASTPAAAADSHECCESGEAPSAPAPPDDGCSHCAPSDTPLRLAASDQAAERLVSAGSFPLPPVLLGVTGWALEPPVAAGREAWPALRPEQAPAQTLRALHTLLLV</sequence>
<geneLocation type="plasmid" evidence="3 4">
    <name>pPSMK1</name>
</geneLocation>
<keyword evidence="4" id="KW-1185">Reference proteome</keyword>
<accession>I0IJF4</accession>
<gene>
    <name evidence="3" type="ordered locus">PSMK_p00300</name>
</gene>
<dbReference type="KEGG" id="phm:PSMK_p00300"/>
<evidence type="ECO:0000256" key="2">
    <source>
        <dbReference type="SAM" id="SignalP"/>
    </source>
</evidence>
<protein>
    <submittedName>
        <fullName evidence="3">Uncharacterized protein</fullName>
    </submittedName>
</protein>
<reference evidence="3 4" key="1">
    <citation type="submission" date="2012-02" db="EMBL/GenBank/DDBJ databases">
        <title>Complete genome sequence of Phycisphaera mikurensis NBRC 102666.</title>
        <authorList>
            <person name="Ankai A."/>
            <person name="Hosoyama A."/>
            <person name="Terui Y."/>
            <person name="Sekine M."/>
            <person name="Fukai R."/>
            <person name="Kato Y."/>
            <person name="Nakamura S."/>
            <person name="Yamada-Narita S."/>
            <person name="Kawakoshi A."/>
            <person name="Fukunaga Y."/>
            <person name="Yamazaki S."/>
            <person name="Fujita N."/>
        </authorList>
    </citation>
    <scope>NUCLEOTIDE SEQUENCE [LARGE SCALE GENOMIC DNA]</scope>
    <source>
        <strain evidence="4">NBRC 102666 / KCTC 22515 / FYK2301M01</strain>
        <plasmid evidence="3 4">pPSMK1</plasmid>
    </source>
</reference>
<dbReference type="AlphaFoldDB" id="I0IJF4"/>
<feature type="region of interest" description="Disordered" evidence="1">
    <location>
        <begin position="36"/>
        <end position="66"/>
    </location>
</feature>
<keyword evidence="2" id="KW-0732">Signal</keyword>
<dbReference type="Proteomes" id="UP000007881">
    <property type="component" value="Plasmid pPSMK1"/>
</dbReference>
<name>I0IJF4_PHYMF</name>
<keyword evidence="3" id="KW-0614">Plasmid</keyword>
<evidence type="ECO:0000313" key="3">
    <source>
        <dbReference type="EMBL" id="BAM05392.1"/>
    </source>
</evidence>
<dbReference type="HOGENOM" id="CLU_1843265_0_0_0"/>
<dbReference type="RefSeq" id="WP_014438595.1">
    <property type="nucleotide sequence ID" value="NC_017081.1"/>
</dbReference>
<proteinExistence type="predicted"/>